<dbReference type="Proteomes" id="UP000245341">
    <property type="component" value="Unplaced"/>
</dbReference>
<proteinExistence type="predicted"/>
<dbReference type="InterPro" id="IPR021156">
    <property type="entry name" value="TF_A-like/BEX"/>
</dbReference>
<evidence type="ECO:0000256" key="1">
    <source>
        <dbReference type="SAM" id="MobiDB-lite"/>
    </source>
</evidence>
<keyword evidence="2" id="KW-1185">Reference proteome</keyword>
<dbReference type="RefSeq" id="XP_006736672.2">
    <property type="nucleotide sequence ID" value="XM_006736609.2"/>
</dbReference>
<gene>
    <name evidence="3" type="primary">TCEAL8</name>
</gene>
<dbReference type="AlphaFoldDB" id="A0A2U3XYX8"/>
<reference evidence="3" key="1">
    <citation type="submission" date="2025-08" db="UniProtKB">
        <authorList>
            <consortium name="RefSeq"/>
        </authorList>
    </citation>
    <scope>IDENTIFICATION</scope>
    <source>
        <tissue evidence="3">Liver</tissue>
    </source>
</reference>
<sequence>MTRSSRDQESTCAEVLIVQGLFPCSSSVLLEKEKSAPDPFRYWPARSASTPVGLQDSLVFWARHKSSEGRRQENPLDPCRINLFKRNNRKILNMQKSCEENEGKPQNMPKTEADRPSEDVPQEAEGNPQPSEEGVSQEAEGNLRGGLTQPGQGFKEDTPVRHLDPEEMIRGVDELERLREEIRRVRNKFVMMHWKQRHSRSRPYPVCFRP</sequence>
<dbReference type="GeneID" id="102737984"/>
<organism evidence="2 3">
    <name type="scientific">Leptonychotes weddellii</name>
    <name type="common">Weddell seal</name>
    <name type="synonym">Otaria weddellii</name>
    <dbReference type="NCBI Taxonomy" id="9713"/>
    <lineage>
        <taxon>Eukaryota</taxon>
        <taxon>Metazoa</taxon>
        <taxon>Chordata</taxon>
        <taxon>Craniata</taxon>
        <taxon>Vertebrata</taxon>
        <taxon>Euteleostomi</taxon>
        <taxon>Mammalia</taxon>
        <taxon>Eutheria</taxon>
        <taxon>Laurasiatheria</taxon>
        <taxon>Carnivora</taxon>
        <taxon>Caniformia</taxon>
        <taxon>Pinnipedia</taxon>
        <taxon>Phocidae</taxon>
        <taxon>Monachinae</taxon>
        <taxon>Lobodontini</taxon>
        <taxon>Leptonychotes</taxon>
    </lineage>
</organism>
<name>A0A2U3XYX8_LEPWE</name>
<feature type="region of interest" description="Disordered" evidence="1">
    <location>
        <begin position="97"/>
        <end position="159"/>
    </location>
</feature>
<evidence type="ECO:0000313" key="3">
    <source>
        <dbReference type="RefSeq" id="XP_006736672.2"/>
    </source>
</evidence>
<dbReference type="CTD" id="90843"/>
<dbReference type="Pfam" id="PF04538">
    <property type="entry name" value="BEX"/>
    <property type="match status" value="1"/>
</dbReference>
<protein>
    <submittedName>
        <fullName evidence="3">Transcription elongation factor A protein-like 8 isoform X1</fullName>
    </submittedName>
</protein>
<evidence type="ECO:0000313" key="2">
    <source>
        <dbReference type="Proteomes" id="UP000245341"/>
    </source>
</evidence>
<dbReference type="OrthoDB" id="9825341at2759"/>
<accession>A0A2U3XYX8</accession>